<dbReference type="Gene3D" id="2.60.40.10">
    <property type="entry name" value="Immunoglobulins"/>
    <property type="match status" value="3"/>
</dbReference>
<dbReference type="InterPro" id="IPR013784">
    <property type="entry name" value="Carb-bd-like_fold"/>
</dbReference>
<dbReference type="SUPFAM" id="SSF49452">
    <property type="entry name" value="Starch-binding domain-like"/>
    <property type="match status" value="2"/>
</dbReference>
<feature type="signal peptide" evidence="2">
    <location>
        <begin position="1"/>
        <end position="24"/>
    </location>
</feature>
<dbReference type="InterPro" id="IPR008963">
    <property type="entry name" value="Purple_acid_Pase-like_N"/>
</dbReference>
<dbReference type="GO" id="GO:0030246">
    <property type="term" value="F:carbohydrate binding"/>
    <property type="evidence" value="ECO:0007669"/>
    <property type="project" value="InterPro"/>
</dbReference>
<dbReference type="PANTHER" id="PTHR46957">
    <property type="entry name" value="CYTOKINE RECEPTOR"/>
    <property type="match status" value="1"/>
</dbReference>
<protein>
    <recommendedName>
        <fullName evidence="3">Fibronectin type-III domain-containing protein</fullName>
    </recommendedName>
</protein>
<comment type="caution">
    <text evidence="4">The sequence shown here is derived from an EMBL/GenBank/DDBJ whole genome shotgun (WGS) entry which is preliminary data.</text>
</comment>
<evidence type="ECO:0000256" key="1">
    <source>
        <dbReference type="SAM" id="MobiDB-lite"/>
    </source>
</evidence>
<dbReference type="Gene3D" id="2.60.40.1120">
    <property type="entry name" value="Carboxypeptidase-like, regulatory domain"/>
    <property type="match status" value="2"/>
</dbReference>
<dbReference type="PROSITE" id="PS50853">
    <property type="entry name" value="FN3"/>
    <property type="match status" value="2"/>
</dbReference>
<accession>A0A1F5BTV0</accession>
<organism evidence="4 5">
    <name type="scientific">Candidatus Azambacteria bacterium RIFCSPLOWO2_01_FULL_46_25</name>
    <dbReference type="NCBI Taxonomy" id="1797298"/>
    <lineage>
        <taxon>Bacteria</taxon>
        <taxon>Candidatus Azamiibacteriota</taxon>
    </lineage>
</organism>
<dbReference type="Pfam" id="PF13620">
    <property type="entry name" value="CarboxypepD_reg"/>
    <property type="match status" value="1"/>
</dbReference>
<proteinExistence type="predicted"/>
<evidence type="ECO:0000259" key="3">
    <source>
        <dbReference type="PROSITE" id="PS50853"/>
    </source>
</evidence>
<evidence type="ECO:0000313" key="4">
    <source>
        <dbReference type="EMBL" id="OGD34053.1"/>
    </source>
</evidence>
<dbReference type="GO" id="GO:0046872">
    <property type="term" value="F:metal ion binding"/>
    <property type="evidence" value="ECO:0007669"/>
    <property type="project" value="InterPro"/>
</dbReference>
<name>A0A1F5BTV0_9BACT</name>
<dbReference type="InterPro" id="IPR036366">
    <property type="entry name" value="PGBDSf"/>
</dbReference>
<dbReference type="Gene3D" id="1.10.101.10">
    <property type="entry name" value="PGBD-like superfamily/PGBD"/>
    <property type="match status" value="1"/>
</dbReference>
<dbReference type="SUPFAM" id="SSF49363">
    <property type="entry name" value="Purple acid phosphatase, N-terminal domain"/>
    <property type="match status" value="1"/>
</dbReference>
<keyword evidence="2" id="KW-0732">Signal</keyword>
<dbReference type="Pfam" id="PF16656">
    <property type="entry name" value="Pur_ac_phosph_N"/>
    <property type="match status" value="1"/>
</dbReference>
<evidence type="ECO:0000256" key="2">
    <source>
        <dbReference type="SAM" id="SignalP"/>
    </source>
</evidence>
<dbReference type="Gene3D" id="2.60.40.380">
    <property type="entry name" value="Purple acid phosphatase-like, N-terminal"/>
    <property type="match status" value="1"/>
</dbReference>
<feature type="domain" description="Fibronectin type-III" evidence="3">
    <location>
        <begin position="150"/>
        <end position="237"/>
    </location>
</feature>
<dbReference type="STRING" id="1797298.A2988_01030"/>
<dbReference type="EMBL" id="MEYS01000002">
    <property type="protein sequence ID" value="OGD34053.1"/>
    <property type="molecule type" value="Genomic_DNA"/>
</dbReference>
<dbReference type="Pfam" id="PF00041">
    <property type="entry name" value="fn3"/>
    <property type="match status" value="1"/>
</dbReference>
<feature type="domain" description="Fibronectin type-III" evidence="3">
    <location>
        <begin position="374"/>
        <end position="462"/>
    </location>
</feature>
<feature type="region of interest" description="Disordered" evidence="1">
    <location>
        <begin position="137"/>
        <end position="156"/>
    </location>
</feature>
<feature type="chain" id="PRO_5009517978" description="Fibronectin type-III domain-containing protein" evidence="2">
    <location>
        <begin position="25"/>
        <end position="1326"/>
    </location>
</feature>
<dbReference type="InterPro" id="IPR050713">
    <property type="entry name" value="RTP_Phos/Ushers"/>
</dbReference>
<gene>
    <name evidence="4" type="ORF">A2988_01030</name>
</gene>
<evidence type="ECO:0000313" key="5">
    <source>
        <dbReference type="Proteomes" id="UP000176650"/>
    </source>
</evidence>
<dbReference type="GO" id="GO:0003993">
    <property type="term" value="F:acid phosphatase activity"/>
    <property type="evidence" value="ECO:0007669"/>
    <property type="project" value="InterPro"/>
</dbReference>
<dbReference type="InterPro" id="IPR003961">
    <property type="entry name" value="FN3_dom"/>
</dbReference>
<dbReference type="Pfam" id="PF01471">
    <property type="entry name" value="PG_binding_1"/>
    <property type="match status" value="1"/>
</dbReference>
<dbReference type="InterPro" id="IPR036365">
    <property type="entry name" value="PGBD-like_sf"/>
</dbReference>
<dbReference type="Proteomes" id="UP000176650">
    <property type="component" value="Unassembled WGS sequence"/>
</dbReference>
<dbReference type="SMART" id="SM00060">
    <property type="entry name" value="FN3"/>
    <property type="match status" value="4"/>
</dbReference>
<feature type="region of interest" description="Disordered" evidence="1">
    <location>
        <begin position="347"/>
        <end position="374"/>
    </location>
</feature>
<dbReference type="GO" id="GO:0016020">
    <property type="term" value="C:membrane"/>
    <property type="evidence" value="ECO:0007669"/>
    <property type="project" value="UniProtKB-SubCell"/>
</dbReference>
<dbReference type="InterPro" id="IPR036116">
    <property type="entry name" value="FN3_sf"/>
</dbReference>
<dbReference type="InterPro" id="IPR015914">
    <property type="entry name" value="PAPs_N"/>
</dbReference>
<dbReference type="InterPro" id="IPR013783">
    <property type="entry name" value="Ig-like_fold"/>
</dbReference>
<reference evidence="4 5" key="1">
    <citation type="journal article" date="2016" name="Nat. Commun.">
        <title>Thousands of microbial genomes shed light on interconnected biogeochemical processes in an aquifer system.</title>
        <authorList>
            <person name="Anantharaman K."/>
            <person name="Brown C.T."/>
            <person name="Hug L.A."/>
            <person name="Sharon I."/>
            <person name="Castelle C.J."/>
            <person name="Probst A.J."/>
            <person name="Thomas B.C."/>
            <person name="Singh A."/>
            <person name="Wilkins M.J."/>
            <person name="Karaoz U."/>
            <person name="Brodie E.L."/>
            <person name="Williams K.H."/>
            <person name="Hubbard S.S."/>
            <person name="Banfield J.F."/>
        </authorList>
    </citation>
    <scope>NUCLEOTIDE SEQUENCE [LARGE SCALE GENOMIC DNA]</scope>
</reference>
<dbReference type="SUPFAM" id="SSF47090">
    <property type="entry name" value="PGBD-like"/>
    <property type="match status" value="1"/>
</dbReference>
<dbReference type="SUPFAM" id="SSF49265">
    <property type="entry name" value="Fibronectin type III"/>
    <property type="match status" value="2"/>
</dbReference>
<dbReference type="InterPro" id="IPR002477">
    <property type="entry name" value="Peptidoglycan-bd-like"/>
</dbReference>
<dbReference type="PANTHER" id="PTHR46957:SF3">
    <property type="entry name" value="CYTOKINE RECEPTOR"/>
    <property type="match status" value="1"/>
</dbReference>
<sequence length="1326" mass="136638">MKKILFSAAITLGFSFFISPVSFAASVNVVSPNGGQCYTPGSTVSITWSGTDYDHVALAYRMESEGSPPMYSSNPSVWNIMHPASGSTYDWATPSGISTGVPYKIWIEAHSPSHGYLAVDSSDWSFGFATSCSSGSGSGSGSGTSGDTQAPTAPVASISVQSSSSISISWSGSTDNVGVTGYTIYRNGTYLTTTTGLSYSDSGLAAGTLFSYTVAAYDAAGNMSSQSSAVSATTLTSSGSGSTTTTTTTDTTAPVISTVQAVNIMGSGAQITWMTDDASDSRVMYSATSGNFSFSSDYRCDAGGNVTAHCVNLTGLSYGMIYYFKVESKNSGYLNTASTQYQFTAASSGTTSGTTTTTSGTSGTTSTTTQDFTAPTSPTTASAYAVSSSSISISWSGATDNIGVAGYKIFRSGSHLTTTTALSYTDAGLNPSTNYVYAIAAYDATGNISAWSPSASATTMSAATTAASDAVLSGKVTDAQGVGLAGIFVSANQYTTGAFAQTKSGSDGRFALAVAPGDWGVSVYSEPLLGYYYEQGQKTVTVSSGQTNVVNFTMLVADAQIFGSVVDQNGQVLADAFGYISTYAFATTGAGSGTMTMTTPAFGGPIEKGNFSFRVPAGTYTLTIYFSPDSKYSAPSSQSVTVAAGAVQKASFTIAGDDATIAGSLRDAGGAAVTGIDASTIKIYVSSVGGAWRNAIMGTGGMYSVRVGPGTWYLGAWVDPSSGYVAQGSDIAVAVVAGEKRTIDVILTKADSFIAGTTKAADGSPLANAWISIENRSFTDMSVTTMTSMLTSPFVAGGNSDNLGNFKIAVPPGTYFAHAFFGPEQGFINPAEVSVTVAAGKTATIDLLFRKPDTKLTGATTIDGKGVPAFVWAWSESGGSASTRSDANGAYSLNVTRRDRWHVASSFEQNGAFSKSSDAVIEIDDQASAVQDLVLLSVAALAQAAERVVEVAKPQSVEVSDGAKVTMPANALGTTGSASITMKPTTEVPSFSSSSVVGTGYQIDAKNDVGTSITNLNSEITITIPYDDADLAAKGLTPESLALSFLDETANVWKPLDKQIIDKQNKTISAGVNHLTLFALVAPADTAPPVAPTAVAATAAANAITLAWKNPSADFHHVKIYRSLQAGTLGEVAFNYVTSETKTDSSGTAAHYYVVRSVDLAGNESANTVQVKSGAAGATQATAALAATPSGVLLVRVAGDPRVYVVKDGKRQWIRSPEEFAQGGYDWKAIVAISAAQLAAYPEGSVSAAKFVFTQNLSLGARSEAVRKLQELLSKDKEVYPRGIVSGYFGSLTKAAVVQFQKKYGIVPANGFVGPETRPKLNELQG</sequence>